<accession>A0A0E9WN31</accession>
<evidence type="ECO:0000313" key="1">
    <source>
        <dbReference type="EMBL" id="JAH90868.1"/>
    </source>
</evidence>
<proteinExistence type="predicted"/>
<reference evidence="1" key="1">
    <citation type="submission" date="2014-11" db="EMBL/GenBank/DDBJ databases">
        <authorList>
            <person name="Amaro Gonzalez C."/>
        </authorList>
    </citation>
    <scope>NUCLEOTIDE SEQUENCE</scope>
</reference>
<protein>
    <submittedName>
        <fullName evidence="1">Uncharacterized protein</fullName>
    </submittedName>
</protein>
<organism evidence="1">
    <name type="scientific">Anguilla anguilla</name>
    <name type="common">European freshwater eel</name>
    <name type="synonym">Muraena anguilla</name>
    <dbReference type="NCBI Taxonomy" id="7936"/>
    <lineage>
        <taxon>Eukaryota</taxon>
        <taxon>Metazoa</taxon>
        <taxon>Chordata</taxon>
        <taxon>Craniata</taxon>
        <taxon>Vertebrata</taxon>
        <taxon>Euteleostomi</taxon>
        <taxon>Actinopterygii</taxon>
        <taxon>Neopterygii</taxon>
        <taxon>Teleostei</taxon>
        <taxon>Anguilliformes</taxon>
        <taxon>Anguillidae</taxon>
        <taxon>Anguilla</taxon>
    </lineage>
</organism>
<name>A0A0E9WN31_ANGAN</name>
<dbReference type="AlphaFoldDB" id="A0A0E9WN31"/>
<reference evidence="1" key="2">
    <citation type="journal article" date="2015" name="Fish Shellfish Immunol.">
        <title>Early steps in the European eel (Anguilla anguilla)-Vibrio vulnificus interaction in the gills: Role of the RtxA13 toxin.</title>
        <authorList>
            <person name="Callol A."/>
            <person name="Pajuelo D."/>
            <person name="Ebbesson L."/>
            <person name="Teles M."/>
            <person name="MacKenzie S."/>
            <person name="Amaro C."/>
        </authorList>
    </citation>
    <scope>NUCLEOTIDE SEQUENCE</scope>
</reference>
<sequence>MDETKICCYKSKARFVFYPYFILCHFKLRLKSHILLQINLNALFSHYLEYCGMTQII</sequence>
<dbReference type="EMBL" id="GBXM01017709">
    <property type="protein sequence ID" value="JAH90868.1"/>
    <property type="molecule type" value="Transcribed_RNA"/>
</dbReference>